<evidence type="ECO:0000256" key="6">
    <source>
        <dbReference type="ARBA" id="ARBA00022847"/>
    </source>
</evidence>
<comment type="caution">
    <text evidence="13">The sequence shown here is derived from an EMBL/GenBank/DDBJ whole genome shotgun (WGS) entry which is preliminary data.</text>
</comment>
<name>A0A7W4TQS1_KINRA</name>
<dbReference type="RefSeq" id="WP_183392613.1">
    <property type="nucleotide sequence ID" value="NZ_JACHVY010000004.1"/>
</dbReference>
<evidence type="ECO:0000256" key="4">
    <source>
        <dbReference type="ARBA" id="ARBA00022475"/>
    </source>
</evidence>
<accession>A0A7W4TQS1</accession>
<feature type="transmembrane region" description="Helical" evidence="11">
    <location>
        <begin position="162"/>
        <end position="179"/>
    </location>
</feature>
<dbReference type="PROSITE" id="PS50850">
    <property type="entry name" value="MFS"/>
    <property type="match status" value="1"/>
</dbReference>
<evidence type="ECO:0000256" key="9">
    <source>
        <dbReference type="ARBA" id="ARBA00037295"/>
    </source>
</evidence>
<feature type="transmembrane region" description="Helical" evidence="11">
    <location>
        <begin position="249"/>
        <end position="272"/>
    </location>
</feature>
<comment type="similarity">
    <text evidence="2">Belongs to the major facilitator superfamily. Metabolite:H+ Symporter (MHS) family (TC 2.A.1.6) family.</text>
</comment>
<comment type="function">
    <text evidence="9">May be a proton symporter involved in the uptake of osmolytes such as proline and glycine betaine.</text>
</comment>
<keyword evidence="4" id="KW-1003">Cell membrane</keyword>
<dbReference type="GO" id="GO:0005886">
    <property type="term" value="C:plasma membrane"/>
    <property type="evidence" value="ECO:0007669"/>
    <property type="project" value="UniProtKB-SubCell"/>
</dbReference>
<dbReference type="PANTHER" id="PTHR43045">
    <property type="entry name" value="SHIKIMATE TRANSPORTER"/>
    <property type="match status" value="1"/>
</dbReference>
<evidence type="ECO:0000256" key="2">
    <source>
        <dbReference type="ARBA" id="ARBA00008240"/>
    </source>
</evidence>
<dbReference type="InterPro" id="IPR005828">
    <property type="entry name" value="MFS_sugar_transport-like"/>
</dbReference>
<feature type="transmembrane region" description="Helical" evidence="11">
    <location>
        <begin position="191"/>
        <end position="210"/>
    </location>
</feature>
<reference evidence="13 14" key="1">
    <citation type="submission" date="2020-08" db="EMBL/GenBank/DDBJ databases">
        <title>The Agave Microbiome: Exploring the role of microbial communities in plant adaptations to desert environments.</title>
        <authorList>
            <person name="Partida-Martinez L.P."/>
        </authorList>
    </citation>
    <scope>NUCLEOTIDE SEQUENCE [LARGE SCALE GENOMIC DNA]</scope>
    <source>
        <strain evidence="13 14">AS2.23</strain>
    </source>
</reference>
<feature type="transmembrane region" description="Helical" evidence="11">
    <location>
        <begin position="114"/>
        <end position="141"/>
    </location>
</feature>
<feature type="transmembrane region" description="Helical" evidence="11">
    <location>
        <begin position="26"/>
        <end position="45"/>
    </location>
</feature>
<dbReference type="FunFam" id="1.20.1250.20:FF:000001">
    <property type="entry name" value="Dicarboxylate MFS transporter"/>
    <property type="match status" value="1"/>
</dbReference>
<feature type="transmembrane region" description="Helical" evidence="11">
    <location>
        <begin position="315"/>
        <end position="333"/>
    </location>
</feature>
<protein>
    <recommendedName>
        <fullName evidence="10">Putative proline/betaine transporter</fullName>
    </recommendedName>
</protein>
<dbReference type="Pfam" id="PF00083">
    <property type="entry name" value="Sugar_tr"/>
    <property type="match status" value="1"/>
</dbReference>
<evidence type="ECO:0000313" key="13">
    <source>
        <dbReference type="EMBL" id="MBB2902983.1"/>
    </source>
</evidence>
<dbReference type="InterPro" id="IPR005829">
    <property type="entry name" value="Sugar_transporter_CS"/>
</dbReference>
<keyword evidence="5 11" id="KW-0812">Transmembrane</keyword>
<dbReference type="GO" id="GO:0015293">
    <property type="term" value="F:symporter activity"/>
    <property type="evidence" value="ECO:0007669"/>
    <property type="project" value="UniProtKB-KW"/>
</dbReference>
<dbReference type="EMBL" id="JACHVY010000004">
    <property type="protein sequence ID" value="MBB2902983.1"/>
    <property type="molecule type" value="Genomic_DNA"/>
</dbReference>
<feature type="transmembrane region" description="Helical" evidence="11">
    <location>
        <begin position="379"/>
        <end position="403"/>
    </location>
</feature>
<dbReference type="InterPro" id="IPR036259">
    <property type="entry name" value="MFS_trans_sf"/>
</dbReference>
<sequence length="455" mass="47906">MTAPARPRRGFGRVVGASLIGTTVEWYDFFLYGSAAALVFPALFFPDSSEFAGTLLSFGTYAVGFAARPIGALVFGHFGDRVGRKKLLVISLLMMGGATFAIGLLPTFGTVGVLAPALLVTLRLVQGFALGGEWGGAVLLVSEHGKPENRGFWSSWPQAGAPAGNLLATGVLALLAAFQSDAAFESWGWRIPFLLSAVLILVGLFVRLSVSESPVFLEAQRLAAQQAAESGVAETPPLLTVLSRYKREVLVAMGARIAENVSFYLLTVFSLSYLTKAQGAESSFGLNALVLASLVHLVTIPLWGALSDRVGRRPVYLFGAVGIGAWAFALFGLLDADSFWTSVFAITVGLLFHGAMYGPQAAFFAELFGTKSRYTGVGIGSQLASLVAGAPAPLLALALLGSFEDPNPTAVSVYLLVCAVVTVVAVLTYGETRTRDLAADHAVVLKGARRPVDHV</sequence>
<dbReference type="Gene3D" id="1.20.1250.20">
    <property type="entry name" value="MFS general substrate transporter like domains"/>
    <property type="match status" value="2"/>
</dbReference>
<feature type="domain" description="Major facilitator superfamily (MFS) profile" evidence="12">
    <location>
        <begin position="14"/>
        <end position="433"/>
    </location>
</feature>
<keyword evidence="3" id="KW-0813">Transport</keyword>
<evidence type="ECO:0000313" key="14">
    <source>
        <dbReference type="Proteomes" id="UP000533269"/>
    </source>
</evidence>
<reference evidence="13 14" key="2">
    <citation type="submission" date="2020-08" db="EMBL/GenBank/DDBJ databases">
        <authorList>
            <person name="Partida-Martinez L."/>
            <person name="Huntemann M."/>
            <person name="Clum A."/>
            <person name="Wang J."/>
            <person name="Palaniappan K."/>
            <person name="Ritter S."/>
            <person name="Chen I.-M."/>
            <person name="Stamatis D."/>
            <person name="Reddy T."/>
            <person name="O'Malley R."/>
            <person name="Daum C."/>
            <person name="Shapiro N."/>
            <person name="Ivanova N."/>
            <person name="Kyrpides N."/>
            <person name="Woyke T."/>
        </authorList>
    </citation>
    <scope>NUCLEOTIDE SEQUENCE [LARGE SCALE GENOMIC DNA]</scope>
    <source>
        <strain evidence="13 14">AS2.23</strain>
    </source>
</reference>
<evidence type="ECO:0000256" key="3">
    <source>
        <dbReference type="ARBA" id="ARBA00022448"/>
    </source>
</evidence>
<evidence type="ECO:0000259" key="12">
    <source>
        <dbReference type="PROSITE" id="PS50850"/>
    </source>
</evidence>
<feature type="transmembrane region" description="Helical" evidence="11">
    <location>
        <begin position="284"/>
        <end position="303"/>
    </location>
</feature>
<proteinExistence type="inferred from homology"/>
<dbReference type="PROSITE" id="PS00217">
    <property type="entry name" value="SUGAR_TRANSPORT_2"/>
    <property type="match status" value="1"/>
</dbReference>
<keyword evidence="7 11" id="KW-1133">Transmembrane helix</keyword>
<organism evidence="13 14">
    <name type="scientific">Kineococcus radiotolerans</name>
    <dbReference type="NCBI Taxonomy" id="131568"/>
    <lineage>
        <taxon>Bacteria</taxon>
        <taxon>Bacillati</taxon>
        <taxon>Actinomycetota</taxon>
        <taxon>Actinomycetes</taxon>
        <taxon>Kineosporiales</taxon>
        <taxon>Kineosporiaceae</taxon>
        <taxon>Kineococcus</taxon>
    </lineage>
</organism>
<evidence type="ECO:0000256" key="5">
    <source>
        <dbReference type="ARBA" id="ARBA00022692"/>
    </source>
</evidence>
<comment type="subcellular location">
    <subcellularLocation>
        <location evidence="1">Cell membrane</location>
        <topology evidence="1">Multi-pass membrane protein</topology>
    </subcellularLocation>
</comment>
<evidence type="ECO:0000256" key="8">
    <source>
        <dbReference type="ARBA" id="ARBA00023136"/>
    </source>
</evidence>
<evidence type="ECO:0000256" key="10">
    <source>
        <dbReference type="ARBA" id="ARBA00039918"/>
    </source>
</evidence>
<dbReference type="PANTHER" id="PTHR43045:SF1">
    <property type="entry name" value="SHIKIMATE TRANSPORTER"/>
    <property type="match status" value="1"/>
</dbReference>
<dbReference type="CDD" id="cd17369">
    <property type="entry name" value="MFS_ShiA_like"/>
    <property type="match status" value="1"/>
</dbReference>
<gene>
    <name evidence="13" type="ORF">FHR75_003819</name>
</gene>
<keyword evidence="6" id="KW-0769">Symport</keyword>
<dbReference type="InterPro" id="IPR020846">
    <property type="entry name" value="MFS_dom"/>
</dbReference>
<evidence type="ECO:0000256" key="7">
    <source>
        <dbReference type="ARBA" id="ARBA00022989"/>
    </source>
</evidence>
<feature type="transmembrane region" description="Helical" evidence="11">
    <location>
        <begin position="339"/>
        <end position="358"/>
    </location>
</feature>
<feature type="transmembrane region" description="Helical" evidence="11">
    <location>
        <begin position="51"/>
        <end position="75"/>
    </location>
</feature>
<dbReference type="AlphaFoldDB" id="A0A7W4TQS1"/>
<evidence type="ECO:0000256" key="1">
    <source>
        <dbReference type="ARBA" id="ARBA00004651"/>
    </source>
</evidence>
<feature type="transmembrane region" description="Helical" evidence="11">
    <location>
        <begin position="409"/>
        <end position="429"/>
    </location>
</feature>
<evidence type="ECO:0000256" key="11">
    <source>
        <dbReference type="SAM" id="Phobius"/>
    </source>
</evidence>
<dbReference type="SUPFAM" id="SSF103473">
    <property type="entry name" value="MFS general substrate transporter"/>
    <property type="match status" value="1"/>
</dbReference>
<feature type="transmembrane region" description="Helical" evidence="11">
    <location>
        <begin position="87"/>
        <end position="108"/>
    </location>
</feature>
<dbReference type="Proteomes" id="UP000533269">
    <property type="component" value="Unassembled WGS sequence"/>
</dbReference>
<keyword evidence="8 11" id="KW-0472">Membrane</keyword>